<sequence length="77" mass="8806">MDKLRQEKRRNRNMESLIQCRACGEDTNRADWEAARSCCAHCGENTGGTLIRGLDALASLRHRLELELVWRPELSHG</sequence>
<evidence type="ECO:0000313" key="2">
    <source>
        <dbReference type="Proteomes" id="UP000051557"/>
    </source>
</evidence>
<organism evidence="1 2">
    <name type="scientific">Verrucomicrobia subdivision 6 bacterium BACL9 MAG-120820-bin42</name>
    <dbReference type="NCBI Taxonomy" id="1655634"/>
    <lineage>
        <taxon>Bacteria</taxon>
        <taxon>Pseudomonadati</taxon>
        <taxon>Verrucomicrobiota</taxon>
        <taxon>Verrucomicrobiia</taxon>
        <taxon>Verrucomicrobiales</taxon>
        <taxon>Verrucomicrobia subdivision 6</taxon>
    </lineage>
</organism>
<accession>A0A0R2XAI7</accession>
<protein>
    <submittedName>
        <fullName evidence="1">Uncharacterized protein</fullName>
    </submittedName>
</protein>
<dbReference type="EMBL" id="LIDM01000267">
    <property type="protein sequence ID" value="KRP31708.1"/>
    <property type="molecule type" value="Genomic_DNA"/>
</dbReference>
<proteinExistence type="predicted"/>
<gene>
    <name evidence="1" type="ORF">ABS32_06335</name>
</gene>
<dbReference type="Proteomes" id="UP000051557">
    <property type="component" value="Unassembled WGS sequence"/>
</dbReference>
<dbReference type="AlphaFoldDB" id="A0A0R2XAI7"/>
<evidence type="ECO:0000313" key="1">
    <source>
        <dbReference type="EMBL" id="KRP31708.1"/>
    </source>
</evidence>
<reference evidence="1 2" key="1">
    <citation type="submission" date="2015-10" db="EMBL/GenBank/DDBJ databases">
        <title>Metagenome-Assembled Genomes uncover a global brackish microbiome.</title>
        <authorList>
            <person name="Hugerth L.W."/>
            <person name="Larsson J."/>
            <person name="Alneberg J."/>
            <person name="Lindh M.V."/>
            <person name="Legrand C."/>
            <person name="Pinhassi J."/>
            <person name="Andersson A.F."/>
        </authorList>
    </citation>
    <scope>NUCLEOTIDE SEQUENCE [LARGE SCALE GENOMIC DNA]</scope>
    <source>
        <strain evidence="1">BACL9 MAG-120820-bin42</strain>
    </source>
</reference>
<comment type="caution">
    <text evidence="1">The sequence shown here is derived from an EMBL/GenBank/DDBJ whole genome shotgun (WGS) entry which is preliminary data.</text>
</comment>
<name>A0A0R2XAI7_9BACT</name>